<name>A0A6L2L2N2_TANCI</name>
<dbReference type="AlphaFoldDB" id="A0A6L2L2N2"/>
<proteinExistence type="predicted"/>
<feature type="compositionally biased region" description="Acidic residues" evidence="1">
    <location>
        <begin position="134"/>
        <end position="153"/>
    </location>
</feature>
<organism evidence="2">
    <name type="scientific">Tanacetum cinerariifolium</name>
    <name type="common">Dalmatian daisy</name>
    <name type="synonym">Chrysanthemum cinerariifolium</name>
    <dbReference type="NCBI Taxonomy" id="118510"/>
    <lineage>
        <taxon>Eukaryota</taxon>
        <taxon>Viridiplantae</taxon>
        <taxon>Streptophyta</taxon>
        <taxon>Embryophyta</taxon>
        <taxon>Tracheophyta</taxon>
        <taxon>Spermatophyta</taxon>
        <taxon>Magnoliopsida</taxon>
        <taxon>eudicotyledons</taxon>
        <taxon>Gunneridae</taxon>
        <taxon>Pentapetalae</taxon>
        <taxon>asterids</taxon>
        <taxon>campanulids</taxon>
        <taxon>Asterales</taxon>
        <taxon>Asteraceae</taxon>
        <taxon>Asteroideae</taxon>
        <taxon>Anthemideae</taxon>
        <taxon>Anthemidinae</taxon>
        <taxon>Tanacetum</taxon>
    </lineage>
</organism>
<gene>
    <name evidence="2" type="ORF">Tci_026433</name>
</gene>
<comment type="caution">
    <text evidence="2">The sequence shown here is derived from an EMBL/GenBank/DDBJ whole genome shotgun (WGS) entry which is preliminary data.</text>
</comment>
<sequence>MFWHTARDDTMFTSMRCISRHEKTQLYGAILLKELTNQAMLESKAYKTYYAFASREKTPKLKYVQKKVDSDTSLKQKSIQATKGTKLKTKAKVAKSDKKKQPAKKPKAQGLAVFLSGEKDEDDESNYVDKSNGDDNDDGSSDDHDDDSDDERTESDSDKILDPNLTNVD</sequence>
<dbReference type="EMBL" id="BKCJ010003334">
    <property type="protein sequence ID" value="GEU54455.1"/>
    <property type="molecule type" value="Genomic_DNA"/>
</dbReference>
<evidence type="ECO:0000313" key="2">
    <source>
        <dbReference type="EMBL" id="GEU54455.1"/>
    </source>
</evidence>
<evidence type="ECO:0000256" key="1">
    <source>
        <dbReference type="SAM" id="MobiDB-lite"/>
    </source>
</evidence>
<accession>A0A6L2L2N2</accession>
<reference evidence="2" key="1">
    <citation type="journal article" date="2019" name="Sci. Rep.">
        <title>Draft genome of Tanacetum cinerariifolium, the natural source of mosquito coil.</title>
        <authorList>
            <person name="Yamashiro T."/>
            <person name="Shiraishi A."/>
            <person name="Satake H."/>
            <person name="Nakayama K."/>
        </authorList>
    </citation>
    <scope>NUCLEOTIDE SEQUENCE</scope>
</reference>
<protein>
    <submittedName>
        <fullName evidence="2">Uncharacterized protein</fullName>
    </submittedName>
</protein>
<feature type="region of interest" description="Disordered" evidence="1">
    <location>
        <begin position="67"/>
        <end position="169"/>
    </location>
</feature>